<organism evidence="6 7">
    <name type="scientific">Roseiarcus fermentans</name>
    <dbReference type="NCBI Taxonomy" id="1473586"/>
    <lineage>
        <taxon>Bacteria</taxon>
        <taxon>Pseudomonadati</taxon>
        <taxon>Pseudomonadota</taxon>
        <taxon>Alphaproteobacteria</taxon>
        <taxon>Hyphomicrobiales</taxon>
        <taxon>Roseiarcaceae</taxon>
        <taxon>Roseiarcus</taxon>
    </lineage>
</organism>
<dbReference type="GO" id="GO:0030288">
    <property type="term" value="C:outer membrane-bounded periplasmic space"/>
    <property type="evidence" value="ECO:0007669"/>
    <property type="project" value="TreeGrafter"/>
</dbReference>
<evidence type="ECO:0000313" key="6">
    <source>
        <dbReference type="EMBL" id="RBP07311.1"/>
    </source>
</evidence>
<dbReference type="Pfam" id="PF13407">
    <property type="entry name" value="Peripla_BP_4"/>
    <property type="match status" value="1"/>
</dbReference>
<protein>
    <submittedName>
        <fullName evidence="6">D-xylose transport system substrate-binding protein</fullName>
    </submittedName>
</protein>
<feature type="signal peptide" evidence="4">
    <location>
        <begin position="1"/>
        <end position="24"/>
    </location>
</feature>
<dbReference type="Proteomes" id="UP000253529">
    <property type="component" value="Unassembled WGS sequence"/>
</dbReference>
<feature type="chain" id="PRO_5016835156" evidence="4">
    <location>
        <begin position="25"/>
        <end position="363"/>
    </location>
</feature>
<comment type="caution">
    <text evidence="6">The sequence shown here is derived from an EMBL/GenBank/DDBJ whole genome shotgun (WGS) entry which is preliminary data.</text>
</comment>
<keyword evidence="7" id="KW-1185">Reference proteome</keyword>
<dbReference type="PANTHER" id="PTHR30036:SF1">
    <property type="entry name" value="D-XYLOSE-BINDING PERIPLASMIC PROTEIN"/>
    <property type="match status" value="1"/>
</dbReference>
<dbReference type="AlphaFoldDB" id="A0A366EY48"/>
<dbReference type="SUPFAM" id="SSF53822">
    <property type="entry name" value="Periplasmic binding protein-like I"/>
    <property type="match status" value="1"/>
</dbReference>
<evidence type="ECO:0000256" key="1">
    <source>
        <dbReference type="ARBA" id="ARBA00004418"/>
    </source>
</evidence>
<evidence type="ECO:0000313" key="7">
    <source>
        <dbReference type="Proteomes" id="UP000253529"/>
    </source>
</evidence>
<comment type="similarity">
    <text evidence="2">Belongs to the bacterial solute-binding protein 2 family.</text>
</comment>
<name>A0A366EY48_9HYPH</name>
<evidence type="ECO:0000256" key="4">
    <source>
        <dbReference type="SAM" id="SignalP"/>
    </source>
</evidence>
<sequence length="363" mass="37572">MTRLTKALAAAFTASCMAAAPALATDSDPSLTGTVYFMLPNFTTVRFVQKDGPDFVAAMKKYAPNVKVELVNGESNPGEQQAQAEAAITGGAKAIVLTAADPSLASSILFAADKAKVPLIAYEHEASGGPLTYYTGFGALKAGQAQGKNAVAALSDGNATPVARLYGNTGDFWQRATKQGQDEMLDPLIKAGKIKIVCEDYVPNWNPSEAQRIIEQCLTKTNGAISAIVASNDGTAEGALAALVSQGLAGKVKILGGCDANVTTLQNILLGLQNGTVLKDYSTLADDAARLVVAALQNKKPEDGVVNGEFDNGFAKVPASFADVTMIDKSNVGDVVKAGVWSWKDICAGPAAKTPECAAHASD</sequence>
<proteinExistence type="inferred from homology"/>
<dbReference type="RefSeq" id="WP_113891396.1">
    <property type="nucleotide sequence ID" value="NZ_QNRK01000028.1"/>
</dbReference>
<evidence type="ECO:0000256" key="2">
    <source>
        <dbReference type="ARBA" id="ARBA00007639"/>
    </source>
</evidence>
<dbReference type="PANTHER" id="PTHR30036">
    <property type="entry name" value="D-XYLOSE-BINDING PERIPLASMIC PROTEIN"/>
    <property type="match status" value="1"/>
</dbReference>
<dbReference type="OrthoDB" id="9769193at2"/>
<accession>A0A366EY48</accession>
<feature type="domain" description="Periplasmic binding protein" evidence="5">
    <location>
        <begin position="36"/>
        <end position="300"/>
    </location>
</feature>
<dbReference type="Gene3D" id="3.40.50.2300">
    <property type="match status" value="2"/>
</dbReference>
<reference evidence="6 7" key="1">
    <citation type="submission" date="2018-06" db="EMBL/GenBank/DDBJ databases">
        <title>Genomic Encyclopedia of Type Strains, Phase IV (KMG-IV): sequencing the most valuable type-strain genomes for metagenomic binning, comparative biology and taxonomic classification.</title>
        <authorList>
            <person name="Goeker M."/>
        </authorList>
    </citation>
    <scope>NUCLEOTIDE SEQUENCE [LARGE SCALE GENOMIC DNA]</scope>
    <source>
        <strain evidence="6 7">DSM 24875</strain>
    </source>
</reference>
<gene>
    <name evidence="6" type="ORF">DFR50_12836</name>
</gene>
<dbReference type="EMBL" id="QNRK01000028">
    <property type="protein sequence ID" value="RBP07311.1"/>
    <property type="molecule type" value="Genomic_DNA"/>
</dbReference>
<dbReference type="GO" id="GO:0030246">
    <property type="term" value="F:carbohydrate binding"/>
    <property type="evidence" value="ECO:0007669"/>
    <property type="project" value="TreeGrafter"/>
</dbReference>
<dbReference type="InterPro" id="IPR028082">
    <property type="entry name" value="Peripla_BP_I"/>
</dbReference>
<evidence type="ECO:0000259" key="5">
    <source>
        <dbReference type="Pfam" id="PF13407"/>
    </source>
</evidence>
<evidence type="ECO:0000256" key="3">
    <source>
        <dbReference type="ARBA" id="ARBA00022729"/>
    </source>
</evidence>
<keyword evidence="3 4" id="KW-0732">Signal</keyword>
<dbReference type="InterPro" id="IPR050555">
    <property type="entry name" value="Bact_Solute-Bind_Prot2"/>
</dbReference>
<dbReference type="InterPro" id="IPR025997">
    <property type="entry name" value="SBP_2_dom"/>
</dbReference>
<comment type="subcellular location">
    <subcellularLocation>
        <location evidence="1">Periplasm</location>
    </subcellularLocation>
</comment>